<dbReference type="AlphaFoldDB" id="A0A095VKM0"/>
<feature type="chain" id="PRO_5001912579" evidence="1">
    <location>
        <begin position="23"/>
        <end position="98"/>
    </location>
</feature>
<accession>A0A095VKM0</accession>
<dbReference type="InterPro" id="IPR021719">
    <property type="entry name" value="Prot_inh_I78"/>
</dbReference>
<reference evidence="2" key="1">
    <citation type="submission" date="2014-12" db="EMBL/GenBank/DDBJ databases">
        <title>The draft genome of the Tatumella morbirosei type strain, LMG23360T isolated from pineapple rot.</title>
        <authorList>
            <person name="Smits T.H."/>
            <person name="Palmer M."/>
            <person name="Venter S.N."/>
            <person name="Duffy B."/>
            <person name="Steenkamp E.T."/>
            <person name="Chan W.Y."/>
            <person name="Coutinho T.A."/>
            <person name="Coetzee M.P."/>
            <person name="De Maayer P."/>
        </authorList>
    </citation>
    <scope>NUCLEOTIDE SEQUENCE [LARGE SCALE GENOMIC DNA]</scope>
    <source>
        <strain evidence="2">LMG 23360</strain>
    </source>
</reference>
<dbReference type="RefSeq" id="WP_038018530.1">
    <property type="nucleotide sequence ID" value="NZ_JPKR02000004.1"/>
</dbReference>
<dbReference type="OrthoDB" id="6542851at2"/>
<dbReference type="PROSITE" id="PS51257">
    <property type="entry name" value="PROKAR_LIPOPROTEIN"/>
    <property type="match status" value="1"/>
</dbReference>
<dbReference type="Gene3D" id="3.30.10.10">
    <property type="entry name" value="Trypsin Inhibitor V, subunit A"/>
    <property type="match status" value="1"/>
</dbReference>
<evidence type="ECO:0000313" key="2">
    <source>
        <dbReference type="EMBL" id="KGD75135.1"/>
    </source>
</evidence>
<evidence type="ECO:0000313" key="3">
    <source>
        <dbReference type="Proteomes" id="UP000029577"/>
    </source>
</evidence>
<dbReference type="STRING" id="642227.HA49_07745"/>
<keyword evidence="1" id="KW-0732">Signal</keyword>
<name>A0A095VKM0_9GAMM</name>
<proteinExistence type="predicted"/>
<dbReference type="EMBL" id="JPKR02000004">
    <property type="protein sequence ID" value="KGD75135.1"/>
    <property type="molecule type" value="Genomic_DNA"/>
</dbReference>
<dbReference type="Pfam" id="PF11720">
    <property type="entry name" value="Inhibitor_I78"/>
    <property type="match status" value="1"/>
</dbReference>
<dbReference type="eggNOG" id="ENOG50339MI">
    <property type="taxonomic scope" value="Bacteria"/>
</dbReference>
<evidence type="ECO:0000256" key="1">
    <source>
        <dbReference type="SAM" id="SignalP"/>
    </source>
</evidence>
<organism evidence="2 3">
    <name type="scientific">Tatumella morbirosei</name>
    <dbReference type="NCBI Taxonomy" id="642227"/>
    <lineage>
        <taxon>Bacteria</taxon>
        <taxon>Pseudomonadati</taxon>
        <taxon>Pseudomonadota</taxon>
        <taxon>Gammaproteobacteria</taxon>
        <taxon>Enterobacterales</taxon>
        <taxon>Erwiniaceae</taxon>
        <taxon>Tatumella</taxon>
    </lineage>
</organism>
<gene>
    <name evidence="2" type="ORF">HA49_07745</name>
</gene>
<comment type="caution">
    <text evidence="2">The sequence shown here is derived from an EMBL/GenBank/DDBJ whole genome shotgun (WGS) entry which is preliminary data.</text>
</comment>
<feature type="signal peptide" evidence="1">
    <location>
        <begin position="1"/>
        <end position="22"/>
    </location>
</feature>
<protein>
    <submittedName>
        <fullName evidence="2">Peptidase inhibitor I78 family protein</fullName>
    </submittedName>
</protein>
<sequence length="98" mass="10718">MTLNGKALLVSGILLLAGCQSASQHDNTQTTYVPDDDMCGASDYQQYIGKPLSSVNDLRFDNPVRAIAHDSVVTMDFNLRRLNFFADAQGNITKVYCG</sequence>
<dbReference type="Proteomes" id="UP000029577">
    <property type="component" value="Unassembled WGS sequence"/>
</dbReference>
<keyword evidence="3" id="KW-1185">Reference proteome</keyword>